<dbReference type="AlphaFoldDB" id="A0A444E346"/>
<feature type="compositionally biased region" description="Polar residues" evidence="1">
    <location>
        <begin position="1"/>
        <end position="13"/>
    </location>
</feature>
<sequence length="154" mass="17405">MSHVYSSPSSSEWNAGRCAPSGSSSSLDEKASNALEAMLREHVKDLIITESFLSMIRSRYHISPEYDLRILEVGQRPFDLFPNGFGLSIAAFEARLRLPLHPLVVSCLQYWMISPSHIAPNSWRYVVVFVRECRAARIDTSHTLFLACFRLGKS</sequence>
<feature type="region of interest" description="Disordered" evidence="1">
    <location>
        <begin position="1"/>
        <end position="25"/>
    </location>
</feature>
<proteinExistence type="predicted"/>
<gene>
    <name evidence="2" type="ORF">BHM03_00047786</name>
</gene>
<dbReference type="Proteomes" id="UP000290560">
    <property type="component" value="Unassembled WGS sequence"/>
</dbReference>
<organism evidence="2">
    <name type="scientific">Ensete ventricosum</name>
    <name type="common">Abyssinian banana</name>
    <name type="synonym">Musa ensete</name>
    <dbReference type="NCBI Taxonomy" id="4639"/>
    <lineage>
        <taxon>Eukaryota</taxon>
        <taxon>Viridiplantae</taxon>
        <taxon>Streptophyta</taxon>
        <taxon>Embryophyta</taxon>
        <taxon>Tracheophyta</taxon>
        <taxon>Spermatophyta</taxon>
        <taxon>Magnoliopsida</taxon>
        <taxon>Liliopsida</taxon>
        <taxon>Zingiberales</taxon>
        <taxon>Musaceae</taxon>
        <taxon>Ensete</taxon>
    </lineage>
</organism>
<dbReference type="EMBL" id="KV876502">
    <property type="protein sequence ID" value="RZR75023.1"/>
    <property type="molecule type" value="Genomic_DNA"/>
</dbReference>
<accession>A0A444E346</accession>
<dbReference type="Pfam" id="PF04195">
    <property type="entry name" value="Transposase_28"/>
    <property type="match status" value="1"/>
</dbReference>
<name>A0A444E346_ENSVE</name>
<protein>
    <submittedName>
        <fullName evidence="2">Uncharacterized protein</fullName>
    </submittedName>
</protein>
<dbReference type="InterPro" id="IPR007321">
    <property type="entry name" value="Transposase_28"/>
</dbReference>
<evidence type="ECO:0000256" key="1">
    <source>
        <dbReference type="SAM" id="MobiDB-lite"/>
    </source>
</evidence>
<evidence type="ECO:0000313" key="2">
    <source>
        <dbReference type="EMBL" id="RZR75023.1"/>
    </source>
</evidence>
<reference evidence="2" key="1">
    <citation type="journal article" date="2018" name="Data Brief">
        <title>Genome sequence data from 17 accessions of Ensete ventricosum, a staple food crop for millions in Ethiopia.</title>
        <authorList>
            <person name="Yemataw Z."/>
            <person name="Muzemil S."/>
            <person name="Ambachew D."/>
            <person name="Tripathi L."/>
            <person name="Tesfaye K."/>
            <person name="Chala A."/>
            <person name="Farbos A."/>
            <person name="O'Neill P."/>
            <person name="Moore K."/>
            <person name="Grant M."/>
            <person name="Studholme D.J."/>
        </authorList>
    </citation>
    <scope>NUCLEOTIDE SEQUENCE [LARGE SCALE GENOMIC DNA]</scope>
    <source>
        <tissue evidence="2">Leaf</tissue>
    </source>
</reference>